<organism evidence="2 3">
    <name type="scientific">Polyangium jinanense</name>
    <dbReference type="NCBI Taxonomy" id="2829994"/>
    <lineage>
        <taxon>Bacteria</taxon>
        <taxon>Pseudomonadati</taxon>
        <taxon>Myxococcota</taxon>
        <taxon>Polyangia</taxon>
        <taxon>Polyangiales</taxon>
        <taxon>Polyangiaceae</taxon>
        <taxon>Polyangium</taxon>
    </lineage>
</organism>
<evidence type="ECO:0000313" key="3">
    <source>
        <dbReference type="Proteomes" id="UP001151081"/>
    </source>
</evidence>
<proteinExistence type="predicted"/>
<feature type="non-terminal residue" evidence="2">
    <location>
        <position position="1"/>
    </location>
</feature>
<reference evidence="2 3" key="1">
    <citation type="submission" date="2021-04" db="EMBL/GenBank/DDBJ databases">
        <title>Genome analysis of Polyangium sp.</title>
        <authorList>
            <person name="Li Y."/>
            <person name="Wang J."/>
        </authorList>
    </citation>
    <scope>NUCLEOTIDE SEQUENCE [LARGE SCALE GENOMIC DNA]</scope>
    <source>
        <strain evidence="2 3">SDU14</strain>
    </source>
</reference>
<keyword evidence="3" id="KW-1185">Reference proteome</keyword>
<dbReference type="AlphaFoldDB" id="A0A9X3XGM7"/>
<dbReference type="RefSeq" id="WP_272459981.1">
    <property type="nucleotide sequence ID" value="NZ_JAGTJJ010000096.1"/>
</dbReference>
<dbReference type="Proteomes" id="UP001151081">
    <property type="component" value="Unassembled WGS sequence"/>
</dbReference>
<evidence type="ECO:0000313" key="2">
    <source>
        <dbReference type="EMBL" id="MDC3989115.1"/>
    </source>
</evidence>
<comment type="caution">
    <text evidence="2">The sequence shown here is derived from an EMBL/GenBank/DDBJ whole genome shotgun (WGS) entry which is preliminary data.</text>
</comment>
<feature type="region of interest" description="Disordered" evidence="1">
    <location>
        <begin position="1"/>
        <end position="26"/>
    </location>
</feature>
<protein>
    <submittedName>
        <fullName evidence="2">Uncharacterized protein</fullName>
    </submittedName>
</protein>
<name>A0A9X3XGM7_9BACT</name>
<accession>A0A9X3XGM7</accession>
<sequence>EFDAWRKRNQYQPMSSRKFYRRTGMRSASNGTARMYPVTVMRTVPGPYGASDYDHEGGDE</sequence>
<evidence type="ECO:0000256" key="1">
    <source>
        <dbReference type="SAM" id="MobiDB-lite"/>
    </source>
</evidence>
<gene>
    <name evidence="2" type="ORF">KEG57_52100</name>
</gene>
<dbReference type="EMBL" id="JAGTJJ010000096">
    <property type="protein sequence ID" value="MDC3989115.1"/>
    <property type="molecule type" value="Genomic_DNA"/>
</dbReference>